<evidence type="ECO:0000313" key="2">
    <source>
        <dbReference type="EMBL" id="CBI04088.1"/>
    </source>
</evidence>
<proteinExistence type="predicted"/>
<reference evidence="2" key="1">
    <citation type="submission" date="2009-10" db="EMBL/GenBank/DDBJ databases">
        <title>Diversity of trophic interactions inside an arsenic-rich microbial ecosystem.</title>
        <authorList>
            <person name="Bertin P.N."/>
            <person name="Heinrich-Salmeron A."/>
            <person name="Pelletier E."/>
            <person name="Goulhen-Chollet F."/>
            <person name="Arsene-Ploetze F."/>
            <person name="Gallien S."/>
            <person name="Calteau A."/>
            <person name="Vallenet D."/>
            <person name="Casiot C."/>
            <person name="Chane-Woon-Ming B."/>
            <person name="Giloteaux L."/>
            <person name="Barakat M."/>
            <person name="Bonnefoy V."/>
            <person name="Bruneel O."/>
            <person name="Chandler M."/>
            <person name="Cleiss J."/>
            <person name="Duran R."/>
            <person name="Elbaz-Poulichet F."/>
            <person name="Fonknechten N."/>
            <person name="Lauga B."/>
            <person name="Mornico D."/>
            <person name="Ortet P."/>
            <person name="Schaeffer C."/>
            <person name="Siguier P."/>
            <person name="Alexander Thil Smith A."/>
            <person name="Van Dorsselaer A."/>
            <person name="Weissenbach J."/>
            <person name="Medigue C."/>
            <person name="Le Paslier D."/>
        </authorList>
    </citation>
    <scope>NUCLEOTIDE SEQUENCE</scope>
</reference>
<gene>
    <name evidence="2" type="ORF">CARN5_2504</name>
</gene>
<feature type="region of interest" description="Disordered" evidence="1">
    <location>
        <begin position="1"/>
        <end position="26"/>
    </location>
</feature>
<name>E6QA62_9ZZZZ</name>
<comment type="caution">
    <text evidence="2">The sequence shown here is derived from an EMBL/GenBank/DDBJ whole genome shotgun (WGS) entry which is preliminary data.</text>
</comment>
<organism evidence="2">
    <name type="scientific">mine drainage metagenome</name>
    <dbReference type="NCBI Taxonomy" id="410659"/>
    <lineage>
        <taxon>unclassified sequences</taxon>
        <taxon>metagenomes</taxon>
        <taxon>ecological metagenomes</taxon>
    </lineage>
</organism>
<sequence length="58" mass="6645">MVRLQGKARQAVMMKPGDQDCNTGKRVRHRTAFPEREECGIWPHMIDYSLAVGTCRDP</sequence>
<dbReference type="AlphaFoldDB" id="E6QA62"/>
<accession>E6QA62</accession>
<evidence type="ECO:0000256" key="1">
    <source>
        <dbReference type="SAM" id="MobiDB-lite"/>
    </source>
</evidence>
<protein>
    <submittedName>
        <fullName evidence="2">Uncharacterized protein</fullName>
    </submittedName>
</protein>
<dbReference type="EMBL" id="CABP01000044">
    <property type="protein sequence ID" value="CBI04088.1"/>
    <property type="molecule type" value="Genomic_DNA"/>
</dbReference>